<evidence type="ECO:0000256" key="13">
    <source>
        <dbReference type="SAM" id="Phobius"/>
    </source>
</evidence>
<gene>
    <name evidence="15" type="ORF">EDD75_0772</name>
</gene>
<feature type="transmembrane region" description="Helical" evidence="13">
    <location>
        <begin position="187"/>
        <end position="206"/>
    </location>
</feature>
<evidence type="ECO:0000256" key="8">
    <source>
        <dbReference type="ARBA" id="ARBA00022801"/>
    </source>
</evidence>
<dbReference type="PANTHER" id="PTHR35864:SF1">
    <property type="entry name" value="ZINC METALLOPROTEASE YWHC-RELATED"/>
    <property type="match status" value="1"/>
</dbReference>
<dbReference type="GO" id="GO:0008237">
    <property type="term" value="F:metallopeptidase activity"/>
    <property type="evidence" value="ECO:0007669"/>
    <property type="project" value="UniProtKB-KW"/>
</dbReference>
<feature type="transmembrane region" description="Helical" evidence="13">
    <location>
        <begin position="160"/>
        <end position="181"/>
    </location>
</feature>
<comment type="subcellular location">
    <subcellularLocation>
        <location evidence="2">Cell membrane</location>
        <topology evidence="2">Multi-pass membrane protein</topology>
    </subcellularLocation>
</comment>
<evidence type="ECO:0000313" key="15">
    <source>
        <dbReference type="EMBL" id="RPF49946.1"/>
    </source>
</evidence>
<dbReference type="Pfam" id="PF02163">
    <property type="entry name" value="Peptidase_M50"/>
    <property type="match status" value="1"/>
</dbReference>
<evidence type="ECO:0000256" key="10">
    <source>
        <dbReference type="ARBA" id="ARBA00022989"/>
    </source>
</evidence>
<keyword evidence="16" id="KW-1185">Reference proteome</keyword>
<feature type="domain" description="Peptidase M50" evidence="14">
    <location>
        <begin position="120"/>
        <end position="158"/>
    </location>
</feature>
<evidence type="ECO:0000313" key="16">
    <source>
        <dbReference type="Proteomes" id="UP000282654"/>
    </source>
</evidence>
<evidence type="ECO:0000256" key="3">
    <source>
        <dbReference type="ARBA" id="ARBA00007931"/>
    </source>
</evidence>
<keyword evidence="12 13" id="KW-0472">Membrane</keyword>
<reference evidence="15 16" key="1">
    <citation type="submission" date="2018-11" db="EMBL/GenBank/DDBJ databases">
        <title>Genomic Encyclopedia of Type Strains, Phase IV (KMG-IV): sequencing the most valuable type-strain genomes for metagenomic binning, comparative biology and taxonomic classification.</title>
        <authorList>
            <person name="Goeker M."/>
        </authorList>
    </citation>
    <scope>NUCLEOTIDE SEQUENCE [LARGE SCALE GENOMIC DNA]</scope>
    <source>
        <strain evidence="15 16">DSM 102936</strain>
    </source>
</reference>
<comment type="cofactor">
    <cofactor evidence="1">
        <name>Zn(2+)</name>
        <dbReference type="ChEBI" id="CHEBI:29105"/>
    </cofactor>
</comment>
<evidence type="ECO:0000256" key="11">
    <source>
        <dbReference type="ARBA" id="ARBA00023049"/>
    </source>
</evidence>
<accession>A0A3N5AXG2</accession>
<dbReference type="InterPro" id="IPR052348">
    <property type="entry name" value="Metallopeptidase_M50B"/>
</dbReference>
<dbReference type="Proteomes" id="UP000282654">
    <property type="component" value="Unassembled WGS sequence"/>
</dbReference>
<dbReference type="OrthoDB" id="9800627at2"/>
<evidence type="ECO:0000259" key="14">
    <source>
        <dbReference type="Pfam" id="PF02163"/>
    </source>
</evidence>
<keyword evidence="11" id="KW-0482">Metalloprotease</keyword>
<evidence type="ECO:0000256" key="1">
    <source>
        <dbReference type="ARBA" id="ARBA00001947"/>
    </source>
</evidence>
<evidence type="ECO:0000256" key="12">
    <source>
        <dbReference type="ARBA" id="ARBA00023136"/>
    </source>
</evidence>
<keyword evidence="9" id="KW-0862">Zinc</keyword>
<proteinExistence type="inferred from homology"/>
<keyword evidence="5 15" id="KW-0645">Protease</keyword>
<keyword evidence="4" id="KW-1003">Cell membrane</keyword>
<keyword evidence="10 13" id="KW-1133">Transmembrane helix</keyword>
<keyword evidence="8" id="KW-0378">Hydrolase</keyword>
<dbReference type="RefSeq" id="WP_123928218.1">
    <property type="nucleotide sequence ID" value="NZ_RKRE01000001.1"/>
</dbReference>
<sequence>MFNLPSAYEIILLTPAVVVGLTVHEFAHGWVADRCGDPTARYAGRLTLNPLKHVDPVGLLLLYLAGFGWARPVPVNPYNFRDRRQGLLLVSLAGPVANLGIALLAAVLLGLSGMGNPTLNDLLRVMIWINVVLAVFNLLPVPPLDGSKVLAALVPGRQEWLYWLEQYGIIILVVLVFSGVIGLLLKVVITPLAGLFLNLAYGLAALTR</sequence>
<feature type="transmembrane region" description="Helical" evidence="13">
    <location>
        <begin position="122"/>
        <end position="139"/>
    </location>
</feature>
<evidence type="ECO:0000256" key="5">
    <source>
        <dbReference type="ARBA" id="ARBA00022670"/>
    </source>
</evidence>
<dbReference type="InterPro" id="IPR008915">
    <property type="entry name" value="Peptidase_M50"/>
</dbReference>
<evidence type="ECO:0000256" key="9">
    <source>
        <dbReference type="ARBA" id="ARBA00022833"/>
    </source>
</evidence>
<feature type="transmembrane region" description="Helical" evidence="13">
    <location>
        <begin position="86"/>
        <end position="110"/>
    </location>
</feature>
<keyword evidence="6 13" id="KW-0812">Transmembrane</keyword>
<comment type="caution">
    <text evidence="15">The sequence shown here is derived from an EMBL/GenBank/DDBJ whole genome shotgun (WGS) entry which is preliminary data.</text>
</comment>
<name>A0A3N5AXG2_9THEO</name>
<dbReference type="GO" id="GO:0006508">
    <property type="term" value="P:proteolysis"/>
    <property type="evidence" value="ECO:0007669"/>
    <property type="project" value="UniProtKB-KW"/>
</dbReference>
<dbReference type="PANTHER" id="PTHR35864">
    <property type="entry name" value="ZINC METALLOPROTEASE MJ0611-RELATED"/>
    <property type="match status" value="1"/>
</dbReference>
<dbReference type="AlphaFoldDB" id="A0A3N5AXG2"/>
<evidence type="ECO:0000256" key="2">
    <source>
        <dbReference type="ARBA" id="ARBA00004651"/>
    </source>
</evidence>
<dbReference type="InterPro" id="IPR044537">
    <property type="entry name" value="Rip2-like"/>
</dbReference>
<evidence type="ECO:0000256" key="7">
    <source>
        <dbReference type="ARBA" id="ARBA00022723"/>
    </source>
</evidence>
<evidence type="ECO:0000256" key="6">
    <source>
        <dbReference type="ARBA" id="ARBA00022692"/>
    </source>
</evidence>
<evidence type="ECO:0000256" key="4">
    <source>
        <dbReference type="ARBA" id="ARBA00022475"/>
    </source>
</evidence>
<protein>
    <submittedName>
        <fullName evidence="15">Zn-dependent protease</fullName>
    </submittedName>
</protein>
<dbReference type="EMBL" id="RKRE01000001">
    <property type="protein sequence ID" value="RPF49946.1"/>
    <property type="molecule type" value="Genomic_DNA"/>
</dbReference>
<comment type="similarity">
    <text evidence="3">Belongs to the peptidase M50B family.</text>
</comment>
<organism evidence="15 16">
    <name type="scientific">Thermodesulfitimonas autotrophica</name>
    <dbReference type="NCBI Taxonomy" id="1894989"/>
    <lineage>
        <taxon>Bacteria</taxon>
        <taxon>Bacillati</taxon>
        <taxon>Bacillota</taxon>
        <taxon>Clostridia</taxon>
        <taxon>Thermoanaerobacterales</taxon>
        <taxon>Thermoanaerobacteraceae</taxon>
        <taxon>Thermodesulfitimonas</taxon>
    </lineage>
</organism>
<dbReference type="CDD" id="cd06158">
    <property type="entry name" value="S2P-M50_like_1"/>
    <property type="match status" value="1"/>
</dbReference>
<dbReference type="GO" id="GO:0005886">
    <property type="term" value="C:plasma membrane"/>
    <property type="evidence" value="ECO:0007669"/>
    <property type="project" value="UniProtKB-SubCell"/>
</dbReference>
<dbReference type="GO" id="GO:0046872">
    <property type="term" value="F:metal ion binding"/>
    <property type="evidence" value="ECO:0007669"/>
    <property type="project" value="UniProtKB-KW"/>
</dbReference>
<keyword evidence="7" id="KW-0479">Metal-binding</keyword>